<evidence type="ECO:0000313" key="2">
    <source>
        <dbReference type="Proteomes" id="UP000000466"/>
    </source>
</evidence>
<dbReference type="OrthoDB" id="452682at2"/>
<name>K4KNJ6_SIMAS</name>
<proteinExistence type="predicted"/>
<protein>
    <submittedName>
        <fullName evidence="1">Uncharacterized protein</fullName>
    </submittedName>
</protein>
<gene>
    <name evidence="1" type="ordered locus">M5M_17440</name>
</gene>
<keyword evidence="2" id="KW-1185">Reference proteome</keyword>
<evidence type="ECO:0000313" key="1">
    <source>
        <dbReference type="EMBL" id="AFV00617.1"/>
    </source>
</evidence>
<reference evidence="1 2" key="1">
    <citation type="journal article" date="2013" name="Genome Announc.">
        <title>Complete genome sequence of Simiduia agarivorans SA1(T), a marine bacterium able to degrade a variety of polysaccharides.</title>
        <authorList>
            <person name="Lin S.Y."/>
            <person name="Shieh W.Y."/>
            <person name="Chen J.S."/>
            <person name="Tang S.L."/>
        </authorList>
    </citation>
    <scope>NUCLEOTIDE SEQUENCE [LARGE SCALE GENOMIC DNA]</scope>
    <source>
        <strain evidence="2">DSM 21679 / JCM 13881 / BCRC 17597 / SA1</strain>
    </source>
</reference>
<dbReference type="Proteomes" id="UP000000466">
    <property type="component" value="Chromosome"/>
</dbReference>
<dbReference type="EMBL" id="CP003746">
    <property type="protein sequence ID" value="AFV00617.1"/>
    <property type="molecule type" value="Genomic_DNA"/>
</dbReference>
<sequence>MINAAFHVLAWGLVIALVWSSWFREPAPVEPPFRAVAQLDGGYYLIGAQSDATPQFGLLKYDQQGLGFRRLLLEDWDQQLTGELRALCAVPGYAGEVIALLGLADQRSRLVHLQIRRWSGNPKSAILSAVDIDRGNEWRSMACGEANQQWMAIALSGPGADGAAELRGRLQFEPLALADTRVVDSAEAVPSALYRAADGVWRSYPTATGSRITFTPTKGVELPAYRVDGFSIVGLAAGAKPDEVSFIAADEGMGNLWRPLGPFPQAADGSAK</sequence>
<dbReference type="RefSeq" id="WP_015048769.1">
    <property type="nucleotide sequence ID" value="NC_018868.3"/>
</dbReference>
<organism evidence="1 2">
    <name type="scientific">Simiduia agarivorans (strain DSM 21679 / JCM 13881 / BCRC 17597 / SA1)</name>
    <dbReference type="NCBI Taxonomy" id="1117647"/>
    <lineage>
        <taxon>Bacteria</taxon>
        <taxon>Pseudomonadati</taxon>
        <taxon>Pseudomonadota</taxon>
        <taxon>Gammaproteobacteria</taxon>
        <taxon>Cellvibrionales</taxon>
        <taxon>Cellvibrionaceae</taxon>
        <taxon>Simiduia</taxon>
    </lineage>
</organism>
<dbReference type="AlphaFoldDB" id="K4KNJ6"/>
<dbReference type="KEGG" id="saga:M5M_17440"/>
<accession>K4KNJ6</accession>
<dbReference type="HOGENOM" id="CLU_1022693_0_0_6"/>